<evidence type="ECO:0000256" key="6">
    <source>
        <dbReference type="ARBA" id="ARBA00022679"/>
    </source>
</evidence>
<keyword evidence="6 10" id="KW-0808">Transferase</keyword>
<dbReference type="RefSeq" id="WP_185886069.1">
    <property type="nucleotide sequence ID" value="NZ_CP060053.1"/>
</dbReference>
<organism evidence="12 13">
    <name type="scientific">Croceicoccus marinus</name>
    <dbReference type="NCBI Taxonomy" id="450378"/>
    <lineage>
        <taxon>Bacteria</taxon>
        <taxon>Pseudomonadati</taxon>
        <taxon>Pseudomonadota</taxon>
        <taxon>Alphaproteobacteria</taxon>
        <taxon>Sphingomonadales</taxon>
        <taxon>Erythrobacteraceae</taxon>
        <taxon>Croceicoccus</taxon>
    </lineage>
</organism>
<evidence type="ECO:0000256" key="5">
    <source>
        <dbReference type="ARBA" id="ARBA00022676"/>
    </source>
</evidence>
<evidence type="ECO:0000256" key="11">
    <source>
        <dbReference type="SAM" id="MobiDB-lite"/>
    </source>
</evidence>
<accession>A0A7G6W0K3</accession>
<dbReference type="EC" id="2.4.1.25" evidence="3 10"/>
<evidence type="ECO:0000256" key="2">
    <source>
        <dbReference type="ARBA" id="ARBA00005684"/>
    </source>
</evidence>
<evidence type="ECO:0000256" key="8">
    <source>
        <dbReference type="ARBA" id="ARBA00031423"/>
    </source>
</evidence>
<evidence type="ECO:0000313" key="12">
    <source>
        <dbReference type="EMBL" id="QNE07518.1"/>
    </source>
</evidence>
<reference evidence="12 13" key="1">
    <citation type="submission" date="2020-08" db="EMBL/GenBank/DDBJ databases">
        <authorList>
            <person name="Liu G."/>
            <person name="Sun C."/>
        </authorList>
    </citation>
    <scope>NUCLEOTIDE SEQUENCE [LARGE SCALE GENOMIC DNA]</scope>
    <source>
        <strain evidence="12 13">OT19</strain>
        <plasmid evidence="12 13">plas1</plasmid>
    </source>
</reference>
<keyword evidence="7 10" id="KW-0119">Carbohydrate metabolism</keyword>
<dbReference type="Gene3D" id="3.20.20.80">
    <property type="entry name" value="Glycosidases"/>
    <property type="match status" value="1"/>
</dbReference>
<evidence type="ECO:0000313" key="13">
    <source>
        <dbReference type="Proteomes" id="UP000515297"/>
    </source>
</evidence>
<dbReference type="PANTHER" id="PTHR32438">
    <property type="entry name" value="4-ALPHA-GLUCANOTRANSFERASE DPE1, CHLOROPLASTIC/AMYLOPLASTIC"/>
    <property type="match status" value="1"/>
</dbReference>
<dbReference type="InterPro" id="IPR003385">
    <property type="entry name" value="Glyco_hydro_77"/>
</dbReference>
<dbReference type="SUPFAM" id="SSF51445">
    <property type="entry name" value="(Trans)glycosidases"/>
    <property type="match status" value="1"/>
</dbReference>
<dbReference type="InterPro" id="IPR017853">
    <property type="entry name" value="GH"/>
</dbReference>
<evidence type="ECO:0000256" key="3">
    <source>
        <dbReference type="ARBA" id="ARBA00012560"/>
    </source>
</evidence>
<dbReference type="GO" id="GO:0005975">
    <property type="term" value="P:carbohydrate metabolic process"/>
    <property type="evidence" value="ECO:0007669"/>
    <property type="project" value="InterPro"/>
</dbReference>
<dbReference type="GO" id="GO:0004134">
    <property type="term" value="F:4-alpha-glucanotransferase activity"/>
    <property type="evidence" value="ECO:0007669"/>
    <property type="project" value="UniProtKB-EC"/>
</dbReference>
<dbReference type="Proteomes" id="UP000515297">
    <property type="component" value="Plasmid plas1"/>
</dbReference>
<keyword evidence="5 10" id="KW-0328">Glycosyltransferase</keyword>
<proteinExistence type="inferred from homology"/>
<dbReference type="EMBL" id="CP060053">
    <property type="protein sequence ID" value="QNE07518.1"/>
    <property type="molecule type" value="Genomic_DNA"/>
</dbReference>
<comment type="similarity">
    <text evidence="2 10">Belongs to the disproportionating enzyme family.</text>
</comment>
<feature type="compositionally biased region" description="Basic and acidic residues" evidence="11">
    <location>
        <begin position="545"/>
        <end position="568"/>
    </location>
</feature>
<dbReference type="NCBIfam" id="TIGR00217">
    <property type="entry name" value="malQ"/>
    <property type="match status" value="1"/>
</dbReference>
<evidence type="ECO:0000256" key="10">
    <source>
        <dbReference type="RuleBase" id="RU361207"/>
    </source>
</evidence>
<evidence type="ECO:0000256" key="7">
    <source>
        <dbReference type="ARBA" id="ARBA00023277"/>
    </source>
</evidence>
<name>A0A7G6W0K3_9SPHN</name>
<evidence type="ECO:0000256" key="4">
    <source>
        <dbReference type="ARBA" id="ARBA00020295"/>
    </source>
</evidence>
<dbReference type="PANTHER" id="PTHR32438:SF5">
    <property type="entry name" value="4-ALPHA-GLUCANOTRANSFERASE DPE1, CHLOROPLASTIC_AMYLOPLASTIC"/>
    <property type="match status" value="1"/>
</dbReference>
<dbReference type="AlphaFoldDB" id="A0A7G6W0K3"/>
<protein>
    <recommendedName>
        <fullName evidence="4 10">4-alpha-glucanotransferase</fullName>
        <ecNumber evidence="3 10">2.4.1.25</ecNumber>
    </recommendedName>
    <alternativeName>
        <fullName evidence="8 10">Amylomaltase</fullName>
    </alternativeName>
    <alternativeName>
        <fullName evidence="9 10">Disproportionating enzyme</fullName>
    </alternativeName>
</protein>
<evidence type="ECO:0000256" key="9">
    <source>
        <dbReference type="ARBA" id="ARBA00031501"/>
    </source>
</evidence>
<evidence type="ECO:0000256" key="1">
    <source>
        <dbReference type="ARBA" id="ARBA00000439"/>
    </source>
</evidence>
<geneLocation type="plasmid" evidence="12 13">
    <name>plas1</name>
</geneLocation>
<sequence>MTGALHRLARKAGLQIDWEDATGEAQRVSDDSLRQVLAALGYPAETEAQIGTSLDRCEQDAADCRFVSADAGQAITLPESWADAGAARIVLENGETLSARIVGTALPALRQTGYHRLIAGDRQITLAIAPPRCLGPGDVGTRARPWGTSVQLPSLRDERQGGFGDFGSLLPAVEGFAQAGADALAISPVHALFPADPSRFSPYAPSSRLFLNIMFGDPSLVGGQVTPVPQGDLIDWEAAIPRRLAELRRAFDGCSDEIRAKVAAWRADRGEELGRHAIFDALFAHHFPDGARGWQDWPQEYHDPSSDAVALFAARHREDVDFYAFAQWLAAASLDAAQDAARRGGMSIGLIADLAVGMDGGGSHAWSRREDMLEGLSIGAPPDPLGPQGQDWGLTGFSPRALKRTGFAGFIATLRAALDHAGGVRIDHVLGLGRLWVVPHGESSANGVYLTLPLSDMLRILAIESHRAGAIVIGEDLGTVPEGLRPQLSARNVLGMRVMWFERGKDGSYVPPAQWPDQAAAMTGTHDIFTVAGWWTGRDIDWSRRLGRHDPDRSEAQDRAARDEDRTELWSALSKSGAATGPQPAADEPQRVVDAAASHVAQAACKLAIVPLEDVVGVTEQPNLPGTIDEHPNWRRRMPADSTSLLQRPDIAARIQAIDRIRR</sequence>
<gene>
    <name evidence="12" type="primary">malQ</name>
    <name evidence="12" type="ORF">H4O24_16785</name>
</gene>
<comment type="catalytic activity">
    <reaction evidence="1 10">
        <text>Transfers a segment of a (1-&gt;4)-alpha-D-glucan to a new position in an acceptor, which may be glucose or a (1-&gt;4)-alpha-D-glucan.</text>
        <dbReference type="EC" id="2.4.1.25"/>
    </reaction>
</comment>
<dbReference type="Pfam" id="PF02446">
    <property type="entry name" value="Glyco_hydro_77"/>
    <property type="match status" value="1"/>
</dbReference>
<keyword evidence="12" id="KW-0614">Plasmid</keyword>
<feature type="region of interest" description="Disordered" evidence="11">
    <location>
        <begin position="545"/>
        <end position="587"/>
    </location>
</feature>